<comment type="caution">
    <text evidence="3">The sequence shown here is derived from an EMBL/GenBank/DDBJ whole genome shotgun (WGS) entry which is preliminary data.</text>
</comment>
<keyword evidence="2" id="KW-1133">Transmembrane helix</keyword>
<proteinExistence type="predicted"/>
<accession>A0A9P7CWW3</accession>
<reference evidence="3" key="1">
    <citation type="journal article" date="2020" name="New Phytol.">
        <title>Comparative genomics reveals dynamic genome evolution in host specialist ectomycorrhizal fungi.</title>
        <authorList>
            <person name="Lofgren L.A."/>
            <person name="Nguyen N.H."/>
            <person name="Vilgalys R."/>
            <person name="Ruytinx J."/>
            <person name="Liao H.L."/>
            <person name="Branco S."/>
            <person name="Kuo A."/>
            <person name="LaButti K."/>
            <person name="Lipzen A."/>
            <person name="Andreopoulos W."/>
            <person name="Pangilinan J."/>
            <person name="Riley R."/>
            <person name="Hundley H."/>
            <person name="Na H."/>
            <person name="Barry K."/>
            <person name="Grigoriev I.V."/>
            <person name="Stajich J.E."/>
            <person name="Kennedy P.G."/>
        </authorList>
    </citation>
    <scope>NUCLEOTIDE SEQUENCE</scope>
    <source>
        <strain evidence="3">DOB743</strain>
    </source>
</reference>
<feature type="compositionally biased region" description="Low complexity" evidence="1">
    <location>
        <begin position="856"/>
        <end position="890"/>
    </location>
</feature>
<evidence type="ECO:0000313" key="4">
    <source>
        <dbReference type="Proteomes" id="UP000714275"/>
    </source>
</evidence>
<dbReference type="AlphaFoldDB" id="A0A9P7CWW3"/>
<feature type="transmembrane region" description="Helical" evidence="2">
    <location>
        <begin position="173"/>
        <end position="201"/>
    </location>
</feature>
<feature type="compositionally biased region" description="Basic and acidic residues" evidence="1">
    <location>
        <begin position="992"/>
        <end position="1003"/>
    </location>
</feature>
<feature type="compositionally biased region" description="Polar residues" evidence="1">
    <location>
        <begin position="1034"/>
        <end position="1048"/>
    </location>
</feature>
<evidence type="ECO:0000256" key="1">
    <source>
        <dbReference type="SAM" id="MobiDB-lite"/>
    </source>
</evidence>
<feature type="compositionally biased region" description="Low complexity" evidence="1">
    <location>
        <begin position="703"/>
        <end position="723"/>
    </location>
</feature>
<feature type="transmembrane region" description="Helical" evidence="2">
    <location>
        <begin position="221"/>
        <end position="243"/>
    </location>
</feature>
<feature type="compositionally biased region" description="Basic and acidic residues" evidence="1">
    <location>
        <begin position="1051"/>
        <end position="1063"/>
    </location>
</feature>
<keyword evidence="2" id="KW-0472">Membrane</keyword>
<gene>
    <name evidence="3" type="ORF">EV702DRAFT_981802</name>
</gene>
<name>A0A9P7CWW3_9AGAM</name>
<feature type="transmembrane region" description="Helical" evidence="2">
    <location>
        <begin position="379"/>
        <end position="397"/>
    </location>
</feature>
<feature type="region of interest" description="Disordered" evidence="1">
    <location>
        <begin position="1"/>
        <end position="123"/>
    </location>
</feature>
<dbReference type="EMBL" id="JABBWD010000115">
    <property type="protein sequence ID" value="KAG1765033.1"/>
    <property type="molecule type" value="Genomic_DNA"/>
</dbReference>
<feature type="region of interest" description="Disordered" evidence="1">
    <location>
        <begin position="538"/>
        <end position="1063"/>
    </location>
</feature>
<feature type="compositionally biased region" description="Polar residues" evidence="1">
    <location>
        <begin position="95"/>
        <end position="105"/>
    </location>
</feature>
<dbReference type="OrthoDB" id="2575061at2759"/>
<keyword evidence="2" id="KW-0812">Transmembrane</keyword>
<sequence length="1063" mass="115516">MSRLQPSTSSESPLSASAPGDSPNRGCVSERPSSSTHPRISEGSEGYPSWLPRRPPPPPPASTFHSSVGMFEPPPPETFSGGRKATPRSVRVVSLQDNAQASANPYNRRDITDQTPQSNPLRPRIWSRATTTGLSGTLVLPAVKTQEHSQAPKFRSTGLHPELLRNPSALTRLYFYLLPLMTFYHIPVQTFFDFNAVFIILQIARFPNPSAPGVPGSGKNWALGAAAYIACWLAWITMVFVLYELVYSFWRRWRVKRPLITPLYLSSAAFNLASMTSYTNFCFMQYIRFSAFFGENGSLRDGIAETFWFYSQNLPTVALLLPRAGLSLALLLAYTSASADYIAMLEVGFNRRDETYFSASDGTLTAYARGVLIANAAWTAWRVLVLFLSWIGLWILSGQGCAGLCGPRYRWEEEDREKSVSNYNTDGASEADALPWSWRTCTRLRIQEAYDFCLTVKPPARWSGTAKKDEPGPLGLETSPPFEVEQVLAAVGLPSVPPLARRGALSEDLFAFPREESGEAPAPPPELSEIIPKVVKRSSKDKEMTGPSAPLLKLPYPFTGYGAQVSSKDQIPFPPSPGSRKEKRRSPPTSGSERPAQDDEEDHNDEEEESDEEAEAEAEIEIEVEDNSEAPPRTSGSMSSLGQPVSSRYPFQLRRPGRGGSVSSTTGTHSTPKTHPSTNTRSTESRISNSTQSTGNRDTSSESPNSHGMSSGLSSPSSGYGSPIPMPPRHPQPGRGRARAGTVPVLSSPSPIVYTVPTRIRVDSEHTETFGGGGYESFLSEEADDDDEAEEDGEEDEEEAEDQDDEPQMMEQPVPEGPHEAAEGEDSVGLLGVGPRSPKSSMVSSRRRRGHRSDSGRSQSGRSRSGSRSGSQSGSSSSRAGSAARSRAQSLIHSIGAASRSSLDLVQSMRSRANSSMARLEEDTAYSSDSRSRSGSEGVHSSNENYTFGVKPPMGQSSGSRLREASSNPSISTPSISALSEATTSRLTARPTSREREIERLDIPGRPYGGQTDDSRPDISTAAQSFITAPATLEGTSASSEHPSSWQEVSHMVDRPGTEWRPA</sequence>
<protein>
    <recommendedName>
        <fullName evidence="5">Proteophosphoglycan ppg4</fullName>
    </recommendedName>
</protein>
<evidence type="ECO:0008006" key="5">
    <source>
        <dbReference type="Google" id="ProtNLM"/>
    </source>
</evidence>
<feature type="compositionally biased region" description="Polar residues" evidence="1">
    <location>
        <begin position="673"/>
        <end position="702"/>
    </location>
</feature>
<feature type="compositionally biased region" description="Low complexity" evidence="1">
    <location>
        <begin position="661"/>
        <end position="671"/>
    </location>
</feature>
<feature type="compositionally biased region" description="Polar residues" evidence="1">
    <location>
        <begin position="634"/>
        <end position="646"/>
    </location>
</feature>
<dbReference type="Proteomes" id="UP000714275">
    <property type="component" value="Unassembled WGS sequence"/>
</dbReference>
<feature type="compositionally biased region" description="Low complexity" evidence="1">
    <location>
        <begin position="927"/>
        <end position="936"/>
    </location>
</feature>
<feature type="compositionally biased region" description="Low complexity" evidence="1">
    <location>
        <begin position="966"/>
        <end position="977"/>
    </location>
</feature>
<keyword evidence="4" id="KW-1185">Reference proteome</keyword>
<feature type="compositionally biased region" description="Low complexity" evidence="1">
    <location>
        <begin position="1"/>
        <end position="19"/>
    </location>
</feature>
<evidence type="ECO:0000256" key="2">
    <source>
        <dbReference type="SAM" id="Phobius"/>
    </source>
</evidence>
<feature type="compositionally biased region" description="Low complexity" evidence="1">
    <location>
        <begin position="908"/>
        <end position="918"/>
    </location>
</feature>
<organism evidence="3 4">
    <name type="scientific">Suillus placidus</name>
    <dbReference type="NCBI Taxonomy" id="48579"/>
    <lineage>
        <taxon>Eukaryota</taxon>
        <taxon>Fungi</taxon>
        <taxon>Dikarya</taxon>
        <taxon>Basidiomycota</taxon>
        <taxon>Agaricomycotina</taxon>
        <taxon>Agaricomycetes</taxon>
        <taxon>Agaricomycetidae</taxon>
        <taxon>Boletales</taxon>
        <taxon>Suillineae</taxon>
        <taxon>Suillaceae</taxon>
        <taxon>Suillus</taxon>
    </lineage>
</organism>
<feature type="compositionally biased region" description="Polar residues" evidence="1">
    <location>
        <begin position="978"/>
        <end position="991"/>
    </location>
</feature>
<feature type="compositionally biased region" description="Acidic residues" evidence="1">
    <location>
        <begin position="598"/>
        <end position="628"/>
    </location>
</feature>
<feature type="compositionally biased region" description="Acidic residues" evidence="1">
    <location>
        <begin position="779"/>
        <end position="808"/>
    </location>
</feature>
<evidence type="ECO:0000313" key="3">
    <source>
        <dbReference type="EMBL" id="KAG1765033.1"/>
    </source>
</evidence>